<feature type="compositionally biased region" description="Low complexity" evidence="6">
    <location>
        <begin position="234"/>
        <end position="245"/>
    </location>
</feature>
<keyword evidence="4" id="KW-0966">Cell projection</keyword>
<comment type="caution">
    <text evidence="8">The sequence shown here is derived from an EMBL/GenBank/DDBJ whole genome shotgun (WGS) entry which is preliminary data.</text>
</comment>
<evidence type="ECO:0000313" key="8">
    <source>
        <dbReference type="EMBL" id="KAF8773797.1"/>
    </source>
</evidence>
<dbReference type="Proteomes" id="UP000807504">
    <property type="component" value="Unassembled WGS sequence"/>
</dbReference>
<evidence type="ECO:0000256" key="4">
    <source>
        <dbReference type="ARBA" id="ARBA00023273"/>
    </source>
</evidence>
<proteinExistence type="inferred from homology"/>
<evidence type="ECO:0000256" key="1">
    <source>
        <dbReference type="ARBA" id="ARBA00004430"/>
    </source>
</evidence>
<dbReference type="GO" id="GO:0005930">
    <property type="term" value="C:axoneme"/>
    <property type="evidence" value="ECO:0007669"/>
    <property type="project" value="UniProtKB-SubCell"/>
</dbReference>
<name>A0A8T0EIQ1_ARGBR</name>
<reference evidence="8" key="1">
    <citation type="journal article" date="2020" name="bioRxiv">
        <title>Chromosome-level reference genome of the European wasp spider Argiope bruennichi: a resource for studies on range expansion and evolutionary adaptation.</title>
        <authorList>
            <person name="Sheffer M.M."/>
            <person name="Hoppe A."/>
            <person name="Krehenwinkel H."/>
            <person name="Uhl G."/>
            <person name="Kuss A.W."/>
            <person name="Jensen L."/>
            <person name="Jensen C."/>
            <person name="Gillespie R.G."/>
            <person name="Hoff K.J."/>
            <person name="Prost S."/>
        </authorList>
    </citation>
    <scope>NUCLEOTIDE SEQUENCE</scope>
</reference>
<sequence length="315" mass="35485">MFFRYTGFCPDMAHRIGQNYTESTRDAIQEQPHLGGRLGAMRWHDMQKGGDANRSGDGFEYAAYDAMPYYASGYTGHIPTNLWTSCKTDDQRYDNARCPLKAYPLSCSEFGSPCLDNRCSKQGDGYDINMFLNVPHGDYNRNQYHEDNQSSKSCYSSYFTGGKCQDERRSHYPALQQPLKSCCSSCSAGGPCESDQRNVYKLSKQASKACCNSCAQGGVCESDRRSHYPSTKQSSTASYGSYSSGGSHGNSRRDETSRPSCHRLKFREREVKPYRKCGVIPNYMGYIPGLHMTFGEPYGITANRLLQRHFSEQEN</sequence>
<accession>A0A8T0EIQ1</accession>
<evidence type="ECO:0000256" key="3">
    <source>
        <dbReference type="ARBA" id="ARBA00023212"/>
    </source>
</evidence>
<dbReference type="EMBL" id="JABXBU010002227">
    <property type="protein sequence ID" value="KAF8773797.1"/>
    <property type="molecule type" value="Genomic_DNA"/>
</dbReference>
<keyword evidence="9" id="KW-1185">Reference proteome</keyword>
<gene>
    <name evidence="8" type="ORF">HNY73_016422</name>
</gene>
<evidence type="ECO:0000259" key="7">
    <source>
        <dbReference type="Pfam" id="PF10629"/>
    </source>
</evidence>
<comment type="similarity">
    <text evidence="5">Belongs to the CIMIP2 family.</text>
</comment>
<reference evidence="8" key="2">
    <citation type="submission" date="2020-06" db="EMBL/GenBank/DDBJ databases">
        <authorList>
            <person name="Sheffer M."/>
        </authorList>
    </citation>
    <scope>NUCLEOTIDE SEQUENCE</scope>
</reference>
<evidence type="ECO:0000313" key="9">
    <source>
        <dbReference type="Proteomes" id="UP000807504"/>
    </source>
</evidence>
<dbReference type="GO" id="GO:0015630">
    <property type="term" value="C:microtubule cytoskeleton"/>
    <property type="evidence" value="ECO:0007669"/>
    <property type="project" value="UniProtKB-ARBA"/>
</dbReference>
<organism evidence="8 9">
    <name type="scientific">Argiope bruennichi</name>
    <name type="common">Wasp spider</name>
    <name type="synonym">Aranea bruennichi</name>
    <dbReference type="NCBI Taxonomy" id="94029"/>
    <lineage>
        <taxon>Eukaryota</taxon>
        <taxon>Metazoa</taxon>
        <taxon>Ecdysozoa</taxon>
        <taxon>Arthropoda</taxon>
        <taxon>Chelicerata</taxon>
        <taxon>Arachnida</taxon>
        <taxon>Araneae</taxon>
        <taxon>Araneomorphae</taxon>
        <taxon>Entelegynae</taxon>
        <taxon>Araneoidea</taxon>
        <taxon>Araneidae</taxon>
        <taxon>Argiope</taxon>
    </lineage>
</organism>
<keyword evidence="2" id="KW-0963">Cytoplasm</keyword>
<protein>
    <recommendedName>
        <fullName evidence="7">Ciliary microtubule inner protein 2A-C-like domain-containing protein</fullName>
    </recommendedName>
</protein>
<evidence type="ECO:0000256" key="2">
    <source>
        <dbReference type="ARBA" id="ARBA00022490"/>
    </source>
</evidence>
<comment type="subcellular location">
    <subcellularLocation>
        <location evidence="1">Cytoplasm</location>
        <location evidence="1">Cytoskeleton</location>
        <location evidence="1">Cilium axoneme</location>
    </subcellularLocation>
</comment>
<feature type="domain" description="Ciliary microtubule inner protein 2A-C-like" evidence="7">
    <location>
        <begin position="279"/>
        <end position="308"/>
    </location>
</feature>
<feature type="region of interest" description="Disordered" evidence="6">
    <location>
        <begin position="218"/>
        <end position="262"/>
    </location>
</feature>
<dbReference type="Pfam" id="PF10629">
    <property type="entry name" value="CMI2B-like"/>
    <property type="match status" value="1"/>
</dbReference>
<keyword evidence="3" id="KW-0206">Cytoskeleton</keyword>
<evidence type="ECO:0000256" key="5">
    <source>
        <dbReference type="ARBA" id="ARBA00035661"/>
    </source>
</evidence>
<dbReference type="InterPro" id="IPR018902">
    <property type="entry name" value="CMI2A-C-like_dom"/>
</dbReference>
<dbReference type="AlphaFoldDB" id="A0A8T0EIQ1"/>
<evidence type="ECO:0000256" key="6">
    <source>
        <dbReference type="SAM" id="MobiDB-lite"/>
    </source>
</evidence>